<feature type="compositionally biased region" description="Basic residues" evidence="1">
    <location>
        <begin position="81"/>
        <end position="99"/>
    </location>
</feature>
<evidence type="ECO:0000313" key="3">
    <source>
        <dbReference type="Proteomes" id="UP000190312"/>
    </source>
</evidence>
<sequence>MADVVDNTAAPAPQVAGGGACRTCGETDHETEEHFEWTLMNAINALTGARQNRLQAKRAASSPASASNNQVAPAAQEGRQGRKTKRGRRPSLRERRRRRDAQQQQQGAEQSLVLAQRAHRQPHPPREVEQPMALALQALQQPHPHAQHQGCEGPQVLPQRADEPLLSPPVEDEPSDPEDLLVCSRTVRTATFKGNASLRKSQGQRVPVSLDRVSSKELAPQRGAGV</sequence>
<protein>
    <submittedName>
        <fullName evidence="2">Uncharacterized protein</fullName>
    </submittedName>
</protein>
<evidence type="ECO:0000256" key="1">
    <source>
        <dbReference type="SAM" id="MobiDB-lite"/>
    </source>
</evidence>
<feature type="compositionally biased region" description="Low complexity" evidence="1">
    <location>
        <begin position="102"/>
        <end position="112"/>
    </location>
</feature>
<gene>
    <name evidence="2" type="ORF">OAory_01112090</name>
</gene>
<feature type="compositionally biased region" description="Low complexity" evidence="1">
    <location>
        <begin position="140"/>
        <end position="149"/>
    </location>
</feature>
<reference evidence="2 3" key="1">
    <citation type="submission" date="2016-10" db="EMBL/GenBank/DDBJ databases">
        <title>Genome sequencing of Aspergillus oryzae BCC7051.</title>
        <authorList>
            <person name="Thammarongtham C."/>
            <person name="Vorapreeda T."/>
            <person name="Nookaew I."/>
            <person name="Srisuk T."/>
            <person name="Land M."/>
            <person name="Jeennor S."/>
            <person name="Laoteng K."/>
        </authorList>
    </citation>
    <scope>NUCLEOTIDE SEQUENCE [LARGE SCALE GENOMIC DNA]</scope>
    <source>
        <strain evidence="2 3">BCC7051</strain>
    </source>
</reference>
<dbReference type="AlphaFoldDB" id="A0A1S9D6Y7"/>
<dbReference type="EMBL" id="MKZY01000010">
    <property type="protein sequence ID" value="OOO04872.1"/>
    <property type="molecule type" value="Genomic_DNA"/>
</dbReference>
<name>A0A1S9D6Y7_ASPOZ</name>
<feature type="compositionally biased region" description="Acidic residues" evidence="1">
    <location>
        <begin position="170"/>
        <end position="179"/>
    </location>
</feature>
<feature type="compositionally biased region" description="Polar residues" evidence="1">
    <location>
        <begin position="193"/>
        <end position="204"/>
    </location>
</feature>
<dbReference type="Proteomes" id="UP000190312">
    <property type="component" value="Unassembled WGS sequence"/>
</dbReference>
<proteinExistence type="predicted"/>
<feature type="region of interest" description="Disordered" evidence="1">
    <location>
        <begin position="1"/>
        <end position="26"/>
    </location>
</feature>
<evidence type="ECO:0000313" key="2">
    <source>
        <dbReference type="EMBL" id="OOO04872.1"/>
    </source>
</evidence>
<dbReference type="OrthoDB" id="4511089at2759"/>
<feature type="region of interest" description="Disordered" evidence="1">
    <location>
        <begin position="193"/>
        <end position="226"/>
    </location>
</feature>
<feature type="compositionally biased region" description="Low complexity" evidence="1">
    <location>
        <begin position="59"/>
        <end position="78"/>
    </location>
</feature>
<feature type="region of interest" description="Disordered" evidence="1">
    <location>
        <begin position="140"/>
        <end position="180"/>
    </location>
</feature>
<feature type="region of interest" description="Disordered" evidence="1">
    <location>
        <begin position="53"/>
        <end position="128"/>
    </location>
</feature>
<accession>A0A1S9D6Y7</accession>
<comment type="caution">
    <text evidence="2">The sequence shown here is derived from an EMBL/GenBank/DDBJ whole genome shotgun (WGS) entry which is preliminary data.</text>
</comment>
<organism evidence="2 3">
    <name type="scientific">Aspergillus oryzae</name>
    <name type="common">Yellow koji mold</name>
    <dbReference type="NCBI Taxonomy" id="5062"/>
    <lineage>
        <taxon>Eukaryota</taxon>
        <taxon>Fungi</taxon>
        <taxon>Dikarya</taxon>
        <taxon>Ascomycota</taxon>
        <taxon>Pezizomycotina</taxon>
        <taxon>Eurotiomycetes</taxon>
        <taxon>Eurotiomycetidae</taxon>
        <taxon>Eurotiales</taxon>
        <taxon>Aspergillaceae</taxon>
        <taxon>Aspergillus</taxon>
        <taxon>Aspergillus subgen. Circumdati</taxon>
    </lineage>
</organism>